<protein>
    <recommendedName>
        <fullName evidence="3">Thioredoxin-like fold domain-containing protein</fullName>
    </recommendedName>
</protein>
<sequence>MLVNVLTTGDDVSEKLKTYCNGLPDVDKKVMDAASDEGKSFMGAHGVSAAPMVVVLDEDGKDLLKTTDMSELEKFFS</sequence>
<dbReference type="KEGG" id="trz:GWP43_13095"/>
<dbReference type="RefSeq" id="WP_162664509.1">
    <property type="nucleotide sequence ID" value="NZ_CP048020.1"/>
</dbReference>
<name>A0A6P1Y5P1_9SPIR</name>
<evidence type="ECO:0000313" key="1">
    <source>
        <dbReference type="EMBL" id="QHX44232.1"/>
    </source>
</evidence>
<dbReference type="EMBL" id="CP048020">
    <property type="protein sequence ID" value="QHX44232.1"/>
    <property type="molecule type" value="Genomic_DNA"/>
</dbReference>
<reference evidence="1 2" key="1">
    <citation type="submission" date="2020-01" db="EMBL/GenBank/DDBJ databases">
        <title>Complete genome sequence of a human oral phylogroup 1 Treponema sp. strain ATCC 700766, originally isolated from periodontitis dental plaque.</title>
        <authorList>
            <person name="Chan Y."/>
            <person name="Huo Y.-B."/>
            <person name="Yu X.-L."/>
            <person name="Zeng H."/>
            <person name="Leung W.-K."/>
            <person name="Watt R.M."/>
        </authorList>
    </citation>
    <scope>NUCLEOTIDE SEQUENCE [LARGE SCALE GENOMIC DNA]</scope>
    <source>
        <strain evidence="1 2">OMZ 804</strain>
    </source>
</reference>
<gene>
    <name evidence="1" type="ORF">GWP43_13095</name>
</gene>
<evidence type="ECO:0008006" key="3">
    <source>
        <dbReference type="Google" id="ProtNLM"/>
    </source>
</evidence>
<proteinExistence type="predicted"/>
<evidence type="ECO:0000313" key="2">
    <source>
        <dbReference type="Proteomes" id="UP000464374"/>
    </source>
</evidence>
<dbReference type="Proteomes" id="UP000464374">
    <property type="component" value="Chromosome"/>
</dbReference>
<organism evidence="1 2">
    <name type="scientific">Treponema vincentii</name>
    <dbReference type="NCBI Taxonomy" id="69710"/>
    <lineage>
        <taxon>Bacteria</taxon>
        <taxon>Pseudomonadati</taxon>
        <taxon>Spirochaetota</taxon>
        <taxon>Spirochaetia</taxon>
        <taxon>Spirochaetales</taxon>
        <taxon>Treponemataceae</taxon>
        <taxon>Treponema</taxon>
    </lineage>
</organism>
<accession>A0A6P1Y5P1</accession>
<dbReference type="AlphaFoldDB" id="A0A6P1Y5P1"/>